<name>E9GHY9_DAPPU</name>
<keyword evidence="2" id="KW-1185">Reference proteome</keyword>
<dbReference type="HOGENOM" id="CLU_1541678_0_0_1"/>
<proteinExistence type="predicted"/>
<reference evidence="1 2" key="1">
    <citation type="journal article" date="2011" name="Science">
        <title>The ecoresponsive genome of Daphnia pulex.</title>
        <authorList>
            <person name="Colbourne J.K."/>
            <person name="Pfrender M.E."/>
            <person name="Gilbert D."/>
            <person name="Thomas W.K."/>
            <person name="Tucker A."/>
            <person name="Oakley T.H."/>
            <person name="Tokishita S."/>
            <person name="Aerts A."/>
            <person name="Arnold G.J."/>
            <person name="Basu M.K."/>
            <person name="Bauer D.J."/>
            <person name="Caceres C.E."/>
            <person name="Carmel L."/>
            <person name="Casola C."/>
            <person name="Choi J.H."/>
            <person name="Detter J.C."/>
            <person name="Dong Q."/>
            <person name="Dusheyko S."/>
            <person name="Eads B.D."/>
            <person name="Frohlich T."/>
            <person name="Geiler-Samerotte K.A."/>
            <person name="Gerlach D."/>
            <person name="Hatcher P."/>
            <person name="Jogdeo S."/>
            <person name="Krijgsveld J."/>
            <person name="Kriventseva E.V."/>
            <person name="Kultz D."/>
            <person name="Laforsch C."/>
            <person name="Lindquist E."/>
            <person name="Lopez J."/>
            <person name="Manak J.R."/>
            <person name="Muller J."/>
            <person name="Pangilinan J."/>
            <person name="Patwardhan R.P."/>
            <person name="Pitluck S."/>
            <person name="Pritham E.J."/>
            <person name="Rechtsteiner A."/>
            <person name="Rho M."/>
            <person name="Rogozin I.B."/>
            <person name="Sakarya O."/>
            <person name="Salamov A."/>
            <person name="Schaack S."/>
            <person name="Shapiro H."/>
            <person name="Shiga Y."/>
            <person name="Skalitzky C."/>
            <person name="Smith Z."/>
            <person name="Souvorov A."/>
            <person name="Sung W."/>
            <person name="Tang Z."/>
            <person name="Tsuchiya D."/>
            <person name="Tu H."/>
            <person name="Vos H."/>
            <person name="Wang M."/>
            <person name="Wolf Y.I."/>
            <person name="Yamagata H."/>
            <person name="Yamada T."/>
            <person name="Ye Y."/>
            <person name="Shaw J.R."/>
            <person name="Andrews J."/>
            <person name="Crease T.J."/>
            <person name="Tang H."/>
            <person name="Lucas S.M."/>
            <person name="Robertson H.M."/>
            <person name="Bork P."/>
            <person name="Koonin E.V."/>
            <person name="Zdobnov E.M."/>
            <person name="Grigoriev I.V."/>
            <person name="Lynch M."/>
            <person name="Boore J.L."/>
        </authorList>
    </citation>
    <scope>NUCLEOTIDE SEQUENCE [LARGE SCALE GENOMIC DNA]</scope>
</reference>
<protein>
    <submittedName>
        <fullName evidence="1">Uncharacterized protein</fullName>
    </submittedName>
</protein>
<gene>
    <name evidence="1" type="ORF">DAPPUDRAFT_243033</name>
</gene>
<dbReference type="KEGG" id="dpx:DAPPUDRAFT_243033"/>
<dbReference type="AlphaFoldDB" id="E9GHY9"/>
<organism evidence="1 2">
    <name type="scientific">Daphnia pulex</name>
    <name type="common">Water flea</name>
    <dbReference type="NCBI Taxonomy" id="6669"/>
    <lineage>
        <taxon>Eukaryota</taxon>
        <taxon>Metazoa</taxon>
        <taxon>Ecdysozoa</taxon>
        <taxon>Arthropoda</taxon>
        <taxon>Crustacea</taxon>
        <taxon>Branchiopoda</taxon>
        <taxon>Diplostraca</taxon>
        <taxon>Cladocera</taxon>
        <taxon>Anomopoda</taxon>
        <taxon>Daphniidae</taxon>
        <taxon>Daphnia</taxon>
    </lineage>
</organism>
<accession>E9GHY9</accession>
<sequence length="174" mass="19250">MVKKFNFLGRYMVTAEATESSSLGRHRGESDLVTNHRDGIYVNKKIRNHSERFQFATSQSGPKSGPLKNKRASPRCHPIATVFQPPKVFLAEKGQQFISNNNNNNNSRGHACLGVSSGVFRNDELIKIGNQIATTANVFFHMGNVIYITFPLPVVLFVLQEEEGAAESTKSPAV</sequence>
<dbReference type="EMBL" id="GL732545">
    <property type="protein sequence ID" value="EFX80966.1"/>
    <property type="molecule type" value="Genomic_DNA"/>
</dbReference>
<dbReference type="Proteomes" id="UP000000305">
    <property type="component" value="Unassembled WGS sequence"/>
</dbReference>
<evidence type="ECO:0000313" key="2">
    <source>
        <dbReference type="Proteomes" id="UP000000305"/>
    </source>
</evidence>
<dbReference type="InParanoid" id="E9GHY9"/>
<evidence type="ECO:0000313" key="1">
    <source>
        <dbReference type="EMBL" id="EFX80966.1"/>
    </source>
</evidence>